<gene>
    <name evidence="12" type="ORF">HG537_0G01630</name>
</gene>
<reference evidence="12 13" key="1">
    <citation type="submission" date="2020-06" db="EMBL/GenBank/DDBJ databases">
        <title>The yeast mating-type switching endonuclease HO is a domesticated member of an unorthodox homing genetic element family.</title>
        <authorList>
            <person name="Coughlan A.Y."/>
            <person name="Lombardi L."/>
            <person name="Braun-Galleani S."/>
            <person name="Martos A.R."/>
            <person name="Galeote V."/>
            <person name="Bigey F."/>
            <person name="Dequin S."/>
            <person name="Byrne K.P."/>
            <person name="Wolfe K.H."/>
        </authorList>
    </citation>
    <scope>NUCLEOTIDE SEQUENCE [LARGE SCALE GENOMIC DNA]</scope>
    <source>
        <strain evidence="12 13">CBS2947</strain>
    </source>
</reference>
<dbReference type="AlphaFoldDB" id="A0A7H9HXF6"/>
<keyword evidence="8" id="KW-0234">DNA repair</keyword>
<keyword evidence="6" id="KW-0378">Hydrolase</keyword>
<dbReference type="Gene3D" id="3.40.50.10130">
    <property type="match status" value="1"/>
</dbReference>
<keyword evidence="5" id="KW-0227">DNA damage</keyword>
<feature type="region of interest" description="Disordered" evidence="10">
    <location>
        <begin position="1"/>
        <end position="48"/>
    </location>
</feature>
<dbReference type="NCBIfam" id="TIGR00596">
    <property type="entry name" value="rad1"/>
    <property type="match status" value="1"/>
</dbReference>
<dbReference type="InterPro" id="IPR047520">
    <property type="entry name" value="XPF_nuclease"/>
</dbReference>
<dbReference type="CDD" id="cd20078">
    <property type="entry name" value="XPF_nuclease_XPF_euk"/>
    <property type="match status" value="1"/>
</dbReference>
<name>A0A7H9HXF6_9SACH</name>
<keyword evidence="4" id="KW-0255">Endonuclease</keyword>
<evidence type="ECO:0000256" key="5">
    <source>
        <dbReference type="ARBA" id="ARBA00022763"/>
    </source>
</evidence>
<evidence type="ECO:0000256" key="1">
    <source>
        <dbReference type="ARBA" id="ARBA00004123"/>
    </source>
</evidence>
<dbReference type="GO" id="GO:0000110">
    <property type="term" value="C:nucleotide-excision repair factor 1 complex"/>
    <property type="evidence" value="ECO:0007669"/>
    <property type="project" value="TreeGrafter"/>
</dbReference>
<evidence type="ECO:0000256" key="4">
    <source>
        <dbReference type="ARBA" id="ARBA00022759"/>
    </source>
</evidence>
<evidence type="ECO:0000256" key="7">
    <source>
        <dbReference type="ARBA" id="ARBA00023125"/>
    </source>
</evidence>
<keyword evidence="13" id="KW-1185">Reference proteome</keyword>
<sequence length="1026" mass="118160">MASLFIQDDSDDESLQQELSRQIESRKDDEEALLPQKSGSLDDDKPLYPLIPREDNVENLKPNIEDIREVDIQLNLPLSFQRQIVENVLVSDDPLVVMGKGLCMNVIVANLLHVLATPTRIDGISKRSLVLVLNAKPSDNLHINDELQELSVISSFDNPQDEEPRPFHVINADTQTLEKRRQLYLSGGIFSVTSRILIVDLLSGVLHPNKITGLVILNTESLKEYSNESFIMEIYRSVNRWGFVKAFSESAESFVMEFSPLMKKMKELRLKSVLLWPRFRVEISQCLNNAIDPRENKVVEVKVSLTNSMSQIQFGLIECLKKCLAELQRKTPELFRDWWTMENALDSHFIKSIDMVMMPNWHRISYEAKQLIKDIRFLRNLMKLLVTGDAVDFYEEVQLSLEANKPSISRKYTESPWLMADESQMVVSYAKKRIFNDGKYCLEDMPKWDQLINILDEISYQRASKDYLGPTLIMCSDAVTCMQLTRVLNLADEKDGFRKNMLHKLQIYKDRREDNKRMVREVRDEEPERTAELNVSTAFAKEQLTTKRRRTRGAAAVAAVERLKNAGIGEDIEAVIDTYNIKQEMEGSHNEEDYEQVPVLDESDSPVLDQGDEDMTEMLKSDLSRKIWEQRAKNCSYVNTGDQIIVERFDKVNDDTFLQELMPSFIVMYEPDLCFIRRVEVHRAIHKEIPSKVFFMYYGDSVEEQGHLAAIKKEKDAFTKLIREHSMLAHHFEADEDLSHYHNLAERKLKLSRLRKNNTRAAGGQAGLSELTQDIVIVDTREFNASLPGLLYRYGVRVVPCMLTVGDYIISPDICLERKSISDLIGSLHNNRLVSQCKKMAKYYKYPTLLIEFDQGQSFSLEPFSERRNYRNKDSSTVHPISSKLSQDEIQMQLTKLVIRFPSLRLIWSSSPLQSVNIILELKLGREQPDPTMSVNLGSKTGQANGTVKKNKGISADQERLTKLLDVPGISKVEYFNIRRKVKSFKRLSAMSQQDLTDLFGDDLRQKINHFLQLEELEGEDTDEDT</sequence>
<dbReference type="PANTHER" id="PTHR10150">
    <property type="entry name" value="DNA REPAIR ENDONUCLEASE XPF"/>
    <property type="match status" value="1"/>
</dbReference>
<keyword evidence="3" id="KW-0540">Nuclease</keyword>
<comment type="similarity">
    <text evidence="2">Belongs to the XPF family.</text>
</comment>
<protein>
    <recommendedName>
        <fullName evidence="11">ERCC4 domain-containing protein</fullName>
    </recommendedName>
</protein>
<evidence type="ECO:0000256" key="10">
    <source>
        <dbReference type="SAM" id="MobiDB-lite"/>
    </source>
</evidence>
<comment type="subcellular location">
    <subcellularLocation>
        <location evidence="1">Nucleus</location>
    </subcellularLocation>
</comment>
<dbReference type="GO" id="GO:0003697">
    <property type="term" value="F:single-stranded DNA binding"/>
    <property type="evidence" value="ECO:0007669"/>
    <property type="project" value="InterPro"/>
</dbReference>
<dbReference type="InterPro" id="IPR011335">
    <property type="entry name" value="Restrct_endonuc-II-like"/>
</dbReference>
<organism evidence="12 13">
    <name type="scientific">Torulaspora globosa</name>
    <dbReference type="NCBI Taxonomy" id="48254"/>
    <lineage>
        <taxon>Eukaryota</taxon>
        <taxon>Fungi</taxon>
        <taxon>Dikarya</taxon>
        <taxon>Ascomycota</taxon>
        <taxon>Saccharomycotina</taxon>
        <taxon>Saccharomycetes</taxon>
        <taxon>Saccharomycetales</taxon>
        <taxon>Saccharomycetaceae</taxon>
        <taxon>Torulaspora</taxon>
    </lineage>
</organism>
<evidence type="ECO:0000256" key="3">
    <source>
        <dbReference type="ARBA" id="ARBA00022722"/>
    </source>
</evidence>
<dbReference type="InterPro" id="IPR006167">
    <property type="entry name" value="XPF"/>
</dbReference>
<dbReference type="Proteomes" id="UP000510647">
    <property type="component" value="Chromosome 7"/>
</dbReference>
<dbReference type="FunFam" id="3.40.50.10130:FF:000009">
    <property type="entry name" value="UV endonuclease"/>
    <property type="match status" value="1"/>
</dbReference>
<dbReference type="SMART" id="SM00891">
    <property type="entry name" value="ERCC4"/>
    <property type="match status" value="1"/>
</dbReference>
<evidence type="ECO:0000256" key="6">
    <source>
        <dbReference type="ARBA" id="ARBA00022801"/>
    </source>
</evidence>
<evidence type="ECO:0000313" key="13">
    <source>
        <dbReference type="Proteomes" id="UP000510647"/>
    </source>
</evidence>
<dbReference type="GO" id="GO:1901255">
    <property type="term" value="P:nucleotide-excision repair involved in interstrand cross-link repair"/>
    <property type="evidence" value="ECO:0007669"/>
    <property type="project" value="TreeGrafter"/>
</dbReference>
<keyword evidence="7" id="KW-0238">DNA-binding</keyword>
<evidence type="ECO:0000256" key="8">
    <source>
        <dbReference type="ARBA" id="ARBA00023204"/>
    </source>
</evidence>
<dbReference type="GO" id="GO:0000724">
    <property type="term" value="P:double-strand break repair via homologous recombination"/>
    <property type="evidence" value="ECO:0007669"/>
    <property type="project" value="TreeGrafter"/>
</dbReference>
<evidence type="ECO:0000256" key="9">
    <source>
        <dbReference type="ARBA" id="ARBA00023242"/>
    </source>
</evidence>
<proteinExistence type="inferred from homology"/>
<dbReference type="GO" id="GO:0000014">
    <property type="term" value="F:single-stranded DNA endodeoxyribonuclease activity"/>
    <property type="evidence" value="ECO:0007669"/>
    <property type="project" value="TreeGrafter"/>
</dbReference>
<dbReference type="OrthoDB" id="361020at2759"/>
<accession>A0A7H9HXF6</accession>
<dbReference type="SUPFAM" id="SSF47781">
    <property type="entry name" value="RuvA domain 2-like"/>
    <property type="match status" value="1"/>
</dbReference>
<dbReference type="EMBL" id="CP059273">
    <property type="protein sequence ID" value="QLQ81909.1"/>
    <property type="molecule type" value="Genomic_DNA"/>
</dbReference>
<evidence type="ECO:0000256" key="2">
    <source>
        <dbReference type="ARBA" id="ARBA00010015"/>
    </source>
</evidence>
<evidence type="ECO:0000313" key="12">
    <source>
        <dbReference type="EMBL" id="QLQ81909.1"/>
    </source>
</evidence>
<dbReference type="InterPro" id="IPR006166">
    <property type="entry name" value="ERCC4_domain"/>
</dbReference>
<feature type="domain" description="ERCC4" evidence="11">
    <location>
        <begin position="775"/>
        <end position="855"/>
    </location>
</feature>
<keyword evidence="9" id="KW-0539">Nucleus</keyword>
<evidence type="ECO:0000259" key="11">
    <source>
        <dbReference type="SMART" id="SM00891"/>
    </source>
</evidence>
<dbReference type="PANTHER" id="PTHR10150:SF0">
    <property type="entry name" value="DNA REPAIR ENDONUCLEASE XPF"/>
    <property type="match status" value="1"/>
</dbReference>
<dbReference type="GO" id="GO:0000736">
    <property type="term" value="P:double-strand break repair via single-strand annealing, removal of nonhomologous ends"/>
    <property type="evidence" value="ECO:0007669"/>
    <property type="project" value="TreeGrafter"/>
</dbReference>
<dbReference type="GO" id="GO:0003684">
    <property type="term" value="F:damaged DNA binding"/>
    <property type="evidence" value="ECO:0007669"/>
    <property type="project" value="TreeGrafter"/>
</dbReference>
<dbReference type="InterPro" id="IPR010994">
    <property type="entry name" value="RuvA_2-like"/>
</dbReference>
<dbReference type="Pfam" id="PF02732">
    <property type="entry name" value="ERCC4"/>
    <property type="match status" value="1"/>
</dbReference>
<dbReference type="GO" id="GO:0000712">
    <property type="term" value="P:resolution of meiotic recombination intermediates"/>
    <property type="evidence" value="ECO:0007669"/>
    <property type="project" value="TreeGrafter"/>
</dbReference>
<dbReference type="SUPFAM" id="SSF52980">
    <property type="entry name" value="Restriction endonuclease-like"/>
    <property type="match status" value="1"/>
</dbReference>